<dbReference type="EMBL" id="MCGR01000018">
    <property type="protein sequence ID" value="ORY84192.1"/>
    <property type="molecule type" value="Genomic_DNA"/>
</dbReference>
<reference evidence="2 3" key="1">
    <citation type="submission" date="2016-07" db="EMBL/GenBank/DDBJ databases">
        <title>Pervasive Adenine N6-methylation of Active Genes in Fungi.</title>
        <authorList>
            <consortium name="DOE Joint Genome Institute"/>
            <person name="Mondo S.J."/>
            <person name="Dannebaum R.O."/>
            <person name="Kuo R.C."/>
            <person name="Labutti K."/>
            <person name="Haridas S."/>
            <person name="Kuo A."/>
            <person name="Salamov A."/>
            <person name="Ahrendt S.R."/>
            <person name="Lipzen A."/>
            <person name="Sullivan W."/>
            <person name="Andreopoulos W.B."/>
            <person name="Clum A."/>
            <person name="Lindquist E."/>
            <person name="Daum C."/>
            <person name="Ramamoorthy G.K."/>
            <person name="Gryganskyi A."/>
            <person name="Culley D."/>
            <person name="Magnuson J.K."/>
            <person name="James T.Y."/>
            <person name="O'Malley M.A."/>
            <person name="Stajich J.E."/>
            <person name="Spatafora J.W."/>
            <person name="Visel A."/>
            <person name="Grigoriev I.V."/>
        </authorList>
    </citation>
    <scope>NUCLEOTIDE SEQUENCE [LARGE SCALE GENOMIC DNA]</scope>
    <source>
        <strain evidence="2 3">62-1032</strain>
    </source>
</reference>
<protein>
    <submittedName>
        <fullName evidence="2">Uncharacterized protein</fullName>
    </submittedName>
</protein>
<dbReference type="Proteomes" id="UP000193467">
    <property type="component" value="Unassembled WGS sequence"/>
</dbReference>
<evidence type="ECO:0000313" key="3">
    <source>
        <dbReference type="Proteomes" id="UP000193467"/>
    </source>
</evidence>
<dbReference type="InParanoid" id="A0A1Y2FJP3"/>
<evidence type="ECO:0000256" key="1">
    <source>
        <dbReference type="SAM" id="MobiDB-lite"/>
    </source>
</evidence>
<name>A0A1Y2FJP3_9BASI</name>
<sequence length="108" mass="11839">MSLATPSLSLLRLNPSLAISTEGPCPPASTHYSLTCFTPKRLRHWHPSSWRNSRRVSRFARAPRPNGNNMEGTLMILEVHLGLRDEGEEEVRQKFAGGSQGASAAPTS</sequence>
<evidence type="ECO:0000313" key="2">
    <source>
        <dbReference type="EMBL" id="ORY84192.1"/>
    </source>
</evidence>
<accession>A0A1Y2FJP3</accession>
<gene>
    <name evidence="2" type="ORF">BCR35DRAFT_303288</name>
</gene>
<comment type="caution">
    <text evidence="2">The sequence shown here is derived from an EMBL/GenBank/DDBJ whole genome shotgun (WGS) entry which is preliminary data.</text>
</comment>
<proteinExistence type="predicted"/>
<keyword evidence="3" id="KW-1185">Reference proteome</keyword>
<organism evidence="2 3">
    <name type="scientific">Leucosporidium creatinivorum</name>
    <dbReference type="NCBI Taxonomy" id="106004"/>
    <lineage>
        <taxon>Eukaryota</taxon>
        <taxon>Fungi</taxon>
        <taxon>Dikarya</taxon>
        <taxon>Basidiomycota</taxon>
        <taxon>Pucciniomycotina</taxon>
        <taxon>Microbotryomycetes</taxon>
        <taxon>Leucosporidiales</taxon>
        <taxon>Leucosporidium</taxon>
    </lineage>
</organism>
<dbReference type="AlphaFoldDB" id="A0A1Y2FJP3"/>
<feature type="region of interest" description="Disordered" evidence="1">
    <location>
        <begin position="89"/>
        <end position="108"/>
    </location>
</feature>